<keyword evidence="2" id="KW-0378">Hydrolase</keyword>
<gene>
    <name evidence="2" type="ORF">H9K76_14500</name>
</gene>
<dbReference type="SMART" id="SM00849">
    <property type="entry name" value="Lactamase_B"/>
    <property type="match status" value="1"/>
</dbReference>
<keyword evidence="3" id="KW-1185">Reference proteome</keyword>
<dbReference type="Pfam" id="PF21221">
    <property type="entry name" value="B_lactamase-like_C"/>
    <property type="match status" value="1"/>
</dbReference>
<dbReference type="InterPro" id="IPR036388">
    <property type="entry name" value="WH-like_DNA-bd_sf"/>
</dbReference>
<proteinExistence type="predicted"/>
<dbReference type="Gene3D" id="3.60.15.10">
    <property type="entry name" value="Ribonuclease Z/Hydroxyacylglutathione hydrolase-like"/>
    <property type="match status" value="1"/>
</dbReference>
<dbReference type="PANTHER" id="PTHR23131:SF4">
    <property type="entry name" value="METALLO-BETA-LACTAMASE SUPERFAMILY POTEIN"/>
    <property type="match status" value="1"/>
</dbReference>
<dbReference type="EMBL" id="CP060714">
    <property type="protein sequence ID" value="QNN55814.1"/>
    <property type="molecule type" value="Genomic_DNA"/>
</dbReference>
<sequence length="367" mass="41130">MAQTLTIIGEQLWKRREGLPALRYAEAEIAEGEPLELAPGIFLLRLPLPFALNHINVYLLQERDGWTLVDTGIHTPANRALWESVFRAPWFTRHGPLRRIVVTHHHPDHVGMVGWIMEQFAVPVLMTPGELEVAGRYADPARDVVSERTPLWREHGLPDAVAAELLQHMPRYGTQVCALPHGVIEIDTREPLELGGRRWVPIIGRGHSPEHLSLLSEDGAVLIGGDQVLPKITPNIAVWPGGDPNPLHSYLATLQRFEDISASTLLLPSHKQPFYGVARRVEEIRAHHEERLRVVLDACVRPMTGYEFLPALFERELRNEQVGFGLGEAIAHLNFLESQGLLASSVDGALVRRFERTGLHPAHGRNE</sequence>
<name>A0A7G9RJN9_9BURK</name>
<dbReference type="Proteomes" id="UP000515811">
    <property type="component" value="Chromosome"/>
</dbReference>
<dbReference type="SUPFAM" id="SSF56281">
    <property type="entry name" value="Metallo-hydrolase/oxidoreductase"/>
    <property type="match status" value="1"/>
</dbReference>
<dbReference type="Gene3D" id="1.10.10.10">
    <property type="entry name" value="Winged helix-like DNA-binding domain superfamily/Winged helix DNA-binding domain"/>
    <property type="match status" value="1"/>
</dbReference>
<dbReference type="Pfam" id="PF00753">
    <property type="entry name" value="Lactamase_B"/>
    <property type="match status" value="1"/>
</dbReference>
<dbReference type="InterPro" id="IPR001279">
    <property type="entry name" value="Metallo-B-lactamas"/>
</dbReference>
<dbReference type="KEGG" id="drg:H9K76_14500"/>
<dbReference type="PANTHER" id="PTHR23131">
    <property type="entry name" value="ENDORIBONUCLEASE LACTB2"/>
    <property type="match status" value="1"/>
</dbReference>
<dbReference type="InterPro" id="IPR036866">
    <property type="entry name" value="RibonucZ/Hydroxyglut_hydro"/>
</dbReference>
<feature type="domain" description="Metallo-beta-lactamase" evidence="1">
    <location>
        <begin position="54"/>
        <end position="270"/>
    </location>
</feature>
<dbReference type="RefSeq" id="WP_187596087.1">
    <property type="nucleotide sequence ID" value="NZ_CP060714.1"/>
</dbReference>
<reference evidence="2 3" key="1">
    <citation type="submission" date="2020-08" db="EMBL/GenBank/DDBJ databases">
        <title>Genome sequence of Diaphorobacter ruginosibacter DSM 27467T.</title>
        <authorList>
            <person name="Hyun D.-W."/>
            <person name="Bae J.-W."/>
        </authorList>
    </citation>
    <scope>NUCLEOTIDE SEQUENCE [LARGE SCALE GENOMIC DNA]</scope>
    <source>
        <strain evidence="2 3">DSM 27467</strain>
    </source>
</reference>
<evidence type="ECO:0000259" key="1">
    <source>
        <dbReference type="SMART" id="SM00849"/>
    </source>
</evidence>
<dbReference type="InterPro" id="IPR048933">
    <property type="entry name" value="B_lactamase-like_C"/>
</dbReference>
<evidence type="ECO:0000313" key="2">
    <source>
        <dbReference type="EMBL" id="QNN55814.1"/>
    </source>
</evidence>
<accession>A0A7G9RJN9</accession>
<protein>
    <submittedName>
        <fullName evidence="2">MBL fold metallo-hydrolase</fullName>
    </submittedName>
</protein>
<dbReference type="InterPro" id="IPR050662">
    <property type="entry name" value="Sec-metab_biosynth-thioest"/>
</dbReference>
<dbReference type="AlphaFoldDB" id="A0A7G9RJN9"/>
<evidence type="ECO:0000313" key="3">
    <source>
        <dbReference type="Proteomes" id="UP000515811"/>
    </source>
</evidence>
<dbReference type="GO" id="GO:0016787">
    <property type="term" value="F:hydrolase activity"/>
    <property type="evidence" value="ECO:0007669"/>
    <property type="project" value="UniProtKB-KW"/>
</dbReference>
<organism evidence="2 3">
    <name type="scientific">Diaphorobacter ruginosibacter</name>
    <dbReference type="NCBI Taxonomy" id="1715720"/>
    <lineage>
        <taxon>Bacteria</taxon>
        <taxon>Pseudomonadati</taxon>
        <taxon>Pseudomonadota</taxon>
        <taxon>Betaproteobacteria</taxon>
        <taxon>Burkholderiales</taxon>
        <taxon>Comamonadaceae</taxon>
        <taxon>Diaphorobacter</taxon>
    </lineage>
</organism>